<reference evidence="1 2" key="1">
    <citation type="submission" date="2015-03" db="EMBL/GenBank/DDBJ databases">
        <title>Genome sequence of Variovorax paradoxus TBEA6.</title>
        <authorList>
            <person name="Poehlein A."/>
            <person name="Schuldes J."/>
            <person name="Wuebbeler J.H."/>
            <person name="Hiessl S."/>
            <person name="Steinbuechel A."/>
            <person name="Daniel R."/>
        </authorList>
    </citation>
    <scope>NUCLEOTIDE SEQUENCE [LARGE SCALE GENOMIC DNA]</scope>
    <source>
        <strain evidence="1 2">TBEA6</strain>
    </source>
</reference>
<name>A0A0H2LUX6_VARPD</name>
<dbReference type="EMBL" id="JZWI01000033">
    <property type="protein sequence ID" value="KLN53491.1"/>
    <property type="molecule type" value="Genomic_DNA"/>
</dbReference>
<sequence length="91" mass="9840">MPLLFLMRLLHTQLPVRVVLPEEIRSVSVLVATGLIDAAITPLKSTSLYAASRMATVTGITDEGLTEIAKVGDVPAFVKTSMQFARGLRLM</sequence>
<dbReference type="RefSeq" id="WP_047786664.1">
    <property type="nucleotide sequence ID" value="NZ_JZWI01000033.1"/>
</dbReference>
<keyword evidence="2" id="KW-1185">Reference proteome</keyword>
<evidence type="ECO:0000313" key="1">
    <source>
        <dbReference type="EMBL" id="KLN53491.1"/>
    </source>
</evidence>
<organism evidence="1 2">
    <name type="scientific">Variovorax paradoxus</name>
    <dbReference type="NCBI Taxonomy" id="34073"/>
    <lineage>
        <taxon>Bacteria</taxon>
        <taxon>Pseudomonadati</taxon>
        <taxon>Pseudomonadota</taxon>
        <taxon>Betaproteobacteria</taxon>
        <taxon>Burkholderiales</taxon>
        <taxon>Comamonadaceae</taxon>
        <taxon>Variovorax</taxon>
    </lineage>
</organism>
<dbReference type="Proteomes" id="UP000035170">
    <property type="component" value="Unassembled WGS sequence"/>
</dbReference>
<evidence type="ECO:0000313" key="2">
    <source>
        <dbReference type="Proteomes" id="UP000035170"/>
    </source>
</evidence>
<proteinExistence type="predicted"/>
<accession>A0A0H2LUX6</accession>
<protein>
    <submittedName>
        <fullName evidence="1">Uncharacterized protein</fullName>
    </submittedName>
</protein>
<comment type="caution">
    <text evidence="1">The sequence shown here is derived from an EMBL/GenBank/DDBJ whole genome shotgun (WGS) entry which is preliminary data.</text>
</comment>
<dbReference type="AlphaFoldDB" id="A0A0H2LUX6"/>
<gene>
    <name evidence="1" type="ORF">VPARA_53300</name>
</gene>
<dbReference type="PATRIC" id="fig|34073.19.peg.5447"/>